<organism evidence="10 11">
    <name type="scientific">Rhodospirillum centenum (strain ATCC 51521 / SW)</name>
    <dbReference type="NCBI Taxonomy" id="414684"/>
    <lineage>
        <taxon>Bacteria</taxon>
        <taxon>Pseudomonadati</taxon>
        <taxon>Pseudomonadota</taxon>
        <taxon>Alphaproteobacteria</taxon>
        <taxon>Rhodospirillales</taxon>
        <taxon>Rhodospirillaceae</taxon>
        <taxon>Rhodospirillum</taxon>
    </lineage>
</organism>
<dbReference type="GO" id="GO:0045454">
    <property type="term" value="P:cell redox homeostasis"/>
    <property type="evidence" value="ECO:0007669"/>
    <property type="project" value="InterPro"/>
</dbReference>
<keyword evidence="6 7" id="KW-0472">Membrane</keyword>
<dbReference type="InterPro" id="IPR039421">
    <property type="entry name" value="Type_1_exporter"/>
</dbReference>
<proteinExistence type="predicted"/>
<dbReference type="Pfam" id="PF00005">
    <property type="entry name" value="ABC_tran"/>
    <property type="match status" value="1"/>
</dbReference>
<dbReference type="InterPro" id="IPR011527">
    <property type="entry name" value="ABC1_TM_dom"/>
</dbReference>
<keyword evidence="11" id="KW-1185">Reference proteome</keyword>
<dbReference type="OrthoDB" id="5288404at2"/>
<feature type="transmembrane region" description="Helical" evidence="7">
    <location>
        <begin position="45"/>
        <end position="66"/>
    </location>
</feature>
<feature type="transmembrane region" description="Helical" evidence="7">
    <location>
        <begin position="139"/>
        <end position="162"/>
    </location>
</feature>
<keyword evidence="4 10" id="KW-0067">ATP-binding</keyword>
<dbReference type="STRING" id="414684.RC1_4039"/>
<dbReference type="InterPro" id="IPR003593">
    <property type="entry name" value="AAA+_ATPase"/>
</dbReference>
<dbReference type="InterPro" id="IPR003439">
    <property type="entry name" value="ABC_transporter-like_ATP-bd"/>
</dbReference>
<dbReference type="GO" id="GO:0140359">
    <property type="term" value="F:ABC-type transporter activity"/>
    <property type="evidence" value="ECO:0007669"/>
    <property type="project" value="InterPro"/>
</dbReference>
<name>B6IYK4_RHOCS</name>
<evidence type="ECO:0000256" key="6">
    <source>
        <dbReference type="ARBA" id="ARBA00023136"/>
    </source>
</evidence>
<feature type="domain" description="ABC transporter" evidence="8">
    <location>
        <begin position="342"/>
        <end position="558"/>
    </location>
</feature>
<evidence type="ECO:0000256" key="7">
    <source>
        <dbReference type="SAM" id="Phobius"/>
    </source>
</evidence>
<dbReference type="Gene3D" id="1.20.1560.10">
    <property type="entry name" value="ABC transporter type 1, transmembrane domain"/>
    <property type="match status" value="1"/>
</dbReference>
<dbReference type="InterPro" id="IPR036640">
    <property type="entry name" value="ABC1_TM_sf"/>
</dbReference>
<evidence type="ECO:0000256" key="5">
    <source>
        <dbReference type="ARBA" id="ARBA00022989"/>
    </source>
</evidence>
<dbReference type="PANTHER" id="PTHR24221:SF654">
    <property type="entry name" value="ATP-BINDING CASSETTE SUB-FAMILY B MEMBER 6"/>
    <property type="match status" value="1"/>
</dbReference>
<feature type="transmembrane region" description="Helical" evidence="7">
    <location>
        <begin position="283"/>
        <end position="303"/>
    </location>
</feature>
<gene>
    <name evidence="10" type="primary">cydC</name>
    <name evidence="10" type="ordered locus">RC1_4039</name>
</gene>
<feature type="transmembrane region" description="Helical" evidence="7">
    <location>
        <begin position="253"/>
        <end position="277"/>
    </location>
</feature>
<dbReference type="SUPFAM" id="SSF90123">
    <property type="entry name" value="ABC transporter transmembrane region"/>
    <property type="match status" value="1"/>
</dbReference>
<dbReference type="SUPFAM" id="SSF52540">
    <property type="entry name" value="P-loop containing nucleoside triphosphate hydrolases"/>
    <property type="match status" value="1"/>
</dbReference>
<dbReference type="HOGENOM" id="CLU_000604_84_9_5"/>
<evidence type="ECO:0000256" key="4">
    <source>
        <dbReference type="ARBA" id="ARBA00022840"/>
    </source>
</evidence>
<comment type="subcellular location">
    <subcellularLocation>
        <location evidence="1">Cell membrane</location>
        <topology evidence="1">Multi-pass membrane protein</topology>
    </subcellularLocation>
</comment>
<dbReference type="GO" id="GO:0016887">
    <property type="term" value="F:ATP hydrolysis activity"/>
    <property type="evidence" value="ECO:0007669"/>
    <property type="project" value="InterPro"/>
</dbReference>
<dbReference type="PROSITE" id="PS50929">
    <property type="entry name" value="ABC_TM1F"/>
    <property type="match status" value="1"/>
</dbReference>
<keyword evidence="5 7" id="KW-1133">Transmembrane helix</keyword>
<evidence type="ECO:0000259" key="9">
    <source>
        <dbReference type="PROSITE" id="PS50929"/>
    </source>
</evidence>
<evidence type="ECO:0000256" key="2">
    <source>
        <dbReference type="ARBA" id="ARBA00022692"/>
    </source>
</evidence>
<dbReference type="Proteomes" id="UP000001591">
    <property type="component" value="Chromosome"/>
</dbReference>
<dbReference type="SMART" id="SM00382">
    <property type="entry name" value="AAA"/>
    <property type="match status" value="1"/>
</dbReference>
<feature type="transmembrane region" description="Helical" evidence="7">
    <location>
        <begin position="168"/>
        <end position="187"/>
    </location>
</feature>
<dbReference type="eggNOG" id="COG4987">
    <property type="taxonomic scope" value="Bacteria"/>
</dbReference>
<dbReference type="PROSITE" id="PS50893">
    <property type="entry name" value="ABC_TRANSPORTER_2"/>
    <property type="match status" value="1"/>
</dbReference>
<keyword evidence="3" id="KW-0547">Nucleotide-binding</keyword>
<dbReference type="GO" id="GO:0005524">
    <property type="term" value="F:ATP binding"/>
    <property type="evidence" value="ECO:0007669"/>
    <property type="project" value="UniProtKB-KW"/>
</dbReference>
<sequence>MTRPGPLAALIALYWRERRGTLLAAALLAGLTVLAGVALLGLSGWFITATALAGAAGLGLAGLDVFRPAAAIRFLAVLRTGGRYGERVVGHEATLALLAALRERLFRGLARPEAARALMARPARLLFRLTVDVDALDSLYLRLLAPAAAALLTVVVVGGGLALLDGRLGLGLVLACLVVGVGVPLALRGAAERAARSRAAALELLRLRAIDLMAGQTDLLMTGRLDAQRQSVLAAEAALAAADDRLDRLDLRAALAVGAIGALLPAAALVAVAALLAQEALTVPQAAMVVLLALAVLEPFGALRRGVLELGRTRWAARRLRDWWSPPPPASDLPSPPEGSALVLRDVGFRHAGAPAPLFRGVSLTVAAGERVAVVGPSGAGKSTLLDLMAGERIPQDGYVLALPRTVLGQRTDLFRDSLRGNLLLAAPDADEETLWHALAQAGLDGWVRALPAGLDTMLGEGGTGLSQGQGRRLALARLILRGAPLWLLDEPTEGLDGGTARAVLARLADAAAGRALVLVTHLRREAELADRLLLLDADGRLDEVRRGDPGFAAALDRLRPD</sequence>
<dbReference type="RefSeq" id="WP_012569151.1">
    <property type="nucleotide sequence ID" value="NC_011420.2"/>
</dbReference>
<evidence type="ECO:0000256" key="1">
    <source>
        <dbReference type="ARBA" id="ARBA00004651"/>
    </source>
</evidence>
<dbReference type="GO" id="GO:0005886">
    <property type="term" value="C:plasma membrane"/>
    <property type="evidence" value="ECO:0007669"/>
    <property type="project" value="UniProtKB-SubCell"/>
</dbReference>
<dbReference type="EMBL" id="CP000613">
    <property type="protein sequence ID" value="ACJ01378.1"/>
    <property type="molecule type" value="Genomic_DNA"/>
</dbReference>
<reference evidence="10 11" key="1">
    <citation type="journal article" date="2010" name="BMC Genomics">
        <title>Metabolic flexibility revealed in the genome of the cyst-forming alpha-1 proteobacterium Rhodospirillum centenum.</title>
        <authorList>
            <person name="Lu Y.K."/>
            <person name="Marden J."/>
            <person name="Han M."/>
            <person name="Swingley W.D."/>
            <person name="Mastrian S.D."/>
            <person name="Chowdhury S.R."/>
            <person name="Hao J."/>
            <person name="Helmy T."/>
            <person name="Kim S."/>
            <person name="Kurdoglu A.A."/>
            <person name="Matthies H.J."/>
            <person name="Rollo D."/>
            <person name="Stothard P."/>
            <person name="Blankenship R.E."/>
            <person name="Bauer C.E."/>
            <person name="Touchman J.W."/>
        </authorList>
    </citation>
    <scope>NUCLEOTIDE SEQUENCE [LARGE SCALE GENOMIC DNA]</scope>
    <source>
        <strain evidence="11">ATCC 51521 / SW</strain>
    </source>
</reference>
<dbReference type="PANTHER" id="PTHR24221">
    <property type="entry name" value="ATP-BINDING CASSETTE SUB-FAMILY B"/>
    <property type="match status" value="1"/>
</dbReference>
<keyword evidence="2 7" id="KW-0812">Transmembrane</keyword>
<protein>
    <submittedName>
        <fullName evidence="10">Transport ATP-binding protein CydC</fullName>
    </submittedName>
</protein>
<feature type="transmembrane region" description="Helical" evidence="7">
    <location>
        <begin position="21"/>
        <end position="39"/>
    </location>
</feature>
<dbReference type="InterPro" id="IPR014223">
    <property type="entry name" value="ABC_CydC/D"/>
</dbReference>
<dbReference type="KEGG" id="rce:RC1_4039"/>
<dbReference type="AlphaFoldDB" id="B6IYK4"/>
<feature type="domain" description="ABC transmembrane type-1" evidence="9">
    <location>
        <begin position="23"/>
        <end position="312"/>
    </location>
</feature>
<evidence type="ECO:0000259" key="8">
    <source>
        <dbReference type="PROSITE" id="PS50893"/>
    </source>
</evidence>
<dbReference type="NCBIfam" id="TIGR02868">
    <property type="entry name" value="CydC"/>
    <property type="match status" value="1"/>
</dbReference>
<evidence type="ECO:0000256" key="3">
    <source>
        <dbReference type="ARBA" id="ARBA00022741"/>
    </source>
</evidence>
<evidence type="ECO:0000313" key="10">
    <source>
        <dbReference type="EMBL" id="ACJ01378.1"/>
    </source>
</evidence>
<dbReference type="GO" id="GO:0034775">
    <property type="term" value="P:glutathione transmembrane transport"/>
    <property type="evidence" value="ECO:0007669"/>
    <property type="project" value="InterPro"/>
</dbReference>
<dbReference type="GO" id="GO:0034040">
    <property type="term" value="F:ATPase-coupled lipid transmembrane transporter activity"/>
    <property type="evidence" value="ECO:0007669"/>
    <property type="project" value="TreeGrafter"/>
</dbReference>
<dbReference type="Gene3D" id="3.40.50.300">
    <property type="entry name" value="P-loop containing nucleotide triphosphate hydrolases"/>
    <property type="match status" value="1"/>
</dbReference>
<evidence type="ECO:0000313" key="11">
    <source>
        <dbReference type="Proteomes" id="UP000001591"/>
    </source>
</evidence>
<dbReference type="InterPro" id="IPR027417">
    <property type="entry name" value="P-loop_NTPase"/>
</dbReference>
<accession>B6IYK4</accession>